<feature type="region of interest" description="Disordered" evidence="1">
    <location>
        <begin position="106"/>
        <end position="154"/>
    </location>
</feature>
<proteinExistence type="predicted"/>
<name>A0A1Y1Q7V8_9GAMM</name>
<reference evidence="3 4" key="1">
    <citation type="submission" date="2017-01" db="EMBL/GenBank/DDBJ databases">
        <title>Novel large sulfur bacteria in the metagenomes of groundwater-fed chemosynthetic microbial mats in the Lake Huron basin.</title>
        <authorList>
            <person name="Sharrar A.M."/>
            <person name="Flood B.E."/>
            <person name="Bailey J.V."/>
            <person name="Jones D.S."/>
            <person name="Biddanda B."/>
            <person name="Ruberg S.A."/>
            <person name="Marcus D.N."/>
            <person name="Dick G.J."/>
        </authorList>
    </citation>
    <scope>NUCLEOTIDE SEQUENCE [LARGE SCALE GENOMIC DNA]</scope>
    <source>
        <strain evidence="3">A8</strain>
    </source>
</reference>
<evidence type="ECO:0000256" key="1">
    <source>
        <dbReference type="SAM" id="MobiDB-lite"/>
    </source>
</evidence>
<protein>
    <submittedName>
        <fullName evidence="3">Uncharacterized protein</fullName>
    </submittedName>
</protein>
<feature type="compositionally biased region" description="Polar residues" evidence="1">
    <location>
        <begin position="107"/>
        <end position="117"/>
    </location>
</feature>
<dbReference type="PROSITE" id="PS51257">
    <property type="entry name" value="PROKAR_LIPOPROTEIN"/>
    <property type="match status" value="1"/>
</dbReference>
<evidence type="ECO:0000256" key="2">
    <source>
        <dbReference type="SAM" id="SignalP"/>
    </source>
</evidence>
<evidence type="ECO:0000313" key="4">
    <source>
        <dbReference type="Proteomes" id="UP000192491"/>
    </source>
</evidence>
<feature type="signal peptide" evidence="2">
    <location>
        <begin position="1"/>
        <end position="24"/>
    </location>
</feature>
<comment type="caution">
    <text evidence="3">The sequence shown here is derived from an EMBL/GenBank/DDBJ whole genome shotgun (WGS) entry which is preliminary data.</text>
</comment>
<accession>A0A1Y1Q7V8</accession>
<evidence type="ECO:0000313" key="3">
    <source>
        <dbReference type="EMBL" id="OQW98895.1"/>
    </source>
</evidence>
<keyword evidence="2" id="KW-0732">Signal</keyword>
<gene>
    <name evidence="3" type="ORF">BWK73_51590</name>
</gene>
<feature type="compositionally biased region" description="Polar residues" evidence="1">
    <location>
        <begin position="128"/>
        <end position="139"/>
    </location>
</feature>
<dbReference type="Proteomes" id="UP000192491">
    <property type="component" value="Unassembled WGS sequence"/>
</dbReference>
<feature type="chain" id="PRO_5012779054" evidence="2">
    <location>
        <begin position="25"/>
        <end position="154"/>
    </location>
</feature>
<sequence>MKNPHQIGLSISIALLLSACGCGGGGSSTTVSTNNTGTTTTPSTTANKPALKQAANNAELETLIKQQMLEMYGTVRSDMYPCGKGSDMCIMPVMATASPSAVADTAKSVSSTNTQETNVDEADRIKTDGTTSTPRQPTSPMCAFSKPMAQATRW</sequence>
<dbReference type="AlphaFoldDB" id="A0A1Y1Q7V8"/>
<dbReference type="EMBL" id="MTEJ01000730">
    <property type="protein sequence ID" value="OQW98895.1"/>
    <property type="molecule type" value="Genomic_DNA"/>
</dbReference>
<organism evidence="3 4">
    <name type="scientific">Thiothrix lacustris</name>
    <dbReference type="NCBI Taxonomy" id="525917"/>
    <lineage>
        <taxon>Bacteria</taxon>
        <taxon>Pseudomonadati</taxon>
        <taxon>Pseudomonadota</taxon>
        <taxon>Gammaproteobacteria</taxon>
        <taxon>Thiotrichales</taxon>
        <taxon>Thiotrichaceae</taxon>
        <taxon>Thiothrix</taxon>
    </lineage>
</organism>